<keyword evidence="4 8" id="KW-0812">Transmembrane</keyword>
<feature type="transmembrane region" description="Helical" evidence="8">
    <location>
        <begin position="15"/>
        <end position="35"/>
    </location>
</feature>
<dbReference type="AlphaFoldDB" id="A0A2M6WQY2"/>
<feature type="transmembrane region" description="Helical" evidence="8">
    <location>
        <begin position="82"/>
        <end position="101"/>
    </location>
</feature>
<dbReference type="Pfam" id="PF16916">
    <property type="entry name" value="ZT_dimer"/>
    <property type="match status" value="1"/>
</dbReference>
<dbReference type="PANTHER" id="PTHR11562:SF17">
    <property type="entry name" value="RE54080P-RELATED"/>
    <property type="match status" value="1"/>
</dbReference>
<dbReference type="InterPro" id="IPR027469">
    <property type="entry name" value="Cation_efflux_TMD_sf"/>
</dbReference>
<evidence type="ECO:0000313" key="12">
    <source>
        <dbReference type="Proteomes" id="UP000228900"/>
    </source>
</evidence>
<dbReference type="SUPFAM" id="SSF160240">
    <property type="entry name" value="Cation efflux protein cytoplasmic domain-like"/>
    <property type="match status" value="1"/>
</dbReference>
<evidence type="ECO:0000256" key="6">
    <source>
        <dbReference type="ARBA" id="ARBA00023065"/>
    </source>
</evidence>
<dbReference type="InterPro" id="IPR058533">
    <property type="entry name" value="Cation_efflux_TM"/>
</dbReference>
<name>A0A2M6WQY2_9BACT</name>
<dbReference type="InterPro" id="IPR027470">
    <property type="entry name" value="Cation_efflux_CTD"/>
</dbReference>
<evidence type="ECO:0000256" key="3">
    <source>
        <dbReference type="ARBA" id="ARBA00022448"/>
    </source>
</evidence>
<evidence type="ECO:0000256" key="8">
    <source>
        <dbReference type="SAM" id="Phobius"/>
    </source>
</evidence>
<reference evidence="12" key="1">
    <citation type="submission" date="2017-09" db="EMBL/GenBank/DDBJ databases">
        <title>Depth-based differentiation of microbial function through sediment-hosted aquifers and enrichment of novel symbionts in the deep terrestrial subsurface.</title>
        <authorList>
            <person name="Probst A.J."/>
            <person name="Ladd B."/>
            <person name="Jarett J.K."/>
            <person name="Geller-Mcgrath D.E."/>
            <person name="Sieber C.M.K."/>
            <person name="Emerson J.B."/>
            <person name="Anantharaman K."/>
            <person name="Thomas B.C."/>
            <person name="Malmstrom R."/>
            <person name="Stieglmeier M."/>
            <person name="Klingl A."/>
            <person name="Woyke T."/>
            <person name="Ryan C.M."/>
            <person name="Banfield J.F."/>
        </authorList>
    </citation>
    <scope>NUCLEOTIDE SEQUENCE [LARGE SCALE GENOMIC DNA]</scope>
</reference>
<comment type="caution">
    <text evidence="11">The sequence shown here is derived from an EMBL/GenBank/DDBJ whole genome shotgun (WGS) entry which is preliminary data.</text>
</comment>
<comment type="subcellular location">
    <subcellularLocation>
        <location evidence="1">Membrane</location>
        <topology evidence="1">Multi-pass membrane protein</topology>
    </subcellularLocation>
</comment>
<dbReference type="InterPro" id="IPR050681">
    <property type="entry name" value="CDF/SLC30A"/>
</dbReference>
<organism evidence="11 12">
    <name type="scientific">Candidatus Falkowbacteria bacterium CG10_big_fil_rev_8_21_14_0_10_39_9</name>
    <dbReference type="NCBI Taxonomy" id="1974566"/>
    <lineage>
        <taxon>Bacteria</taxon>
        <taxon>Candidatus Falkowiibacteriota</taxon>
    </lineage>
</organism>
<dbReference type="GO" id="GO:0005385">
    <property type="term" value="F:zinc ion transmembrane transporter activity"/>
    <property type="evidence" value="ECO:0007669"/>
    <property type="project" value="TreeGrafter"/>
</dbReference>
<dbReference type="InterPro" id="IPR002524">
    <property type="entry name" value="Cation_efflux"/>
</dbReference>
<feature type="transmembrane region" description="Helical" evidence="8">
    <location>
        <begin position="157"/>
        <end position="175"/>
    </location>
</feature>
<dbReference type="EMBL" id="PFAQ01000012">
    <property type="protein sequence ID" value="PIT95228.1"/>
    <property type="molecule type" value="Genomic_DNA"/>
</dbReference>
<gene>
    <name evidence="11" type="ORF">COT98_00620</name>
</gene>
<evidence type="ECO:0000313" key="11">
    <source>
        <dbReference type="EMBL" id="PIT95228.1"/>
    </source>
</evidence>
<keyword evidence="7 8" id="KW-0472">Membrane</keyword>
<evidence type="ECO:0000256" key="1">
    <source>
        <dbReference type="ARBA" id="ARBA00004141"/>
    </source>
</evidence>
<accession>A0A2M6WQY2</accession>
<feature type="transmembrane region" description="Helical" evidence="8">
    <location>
        <begin position="181"/>
        <end position="202"/>
    </location>
</feature>
<dbReference type="SUPFAM" id="SSF161111">
    <property type="entry name" value="Cation efflux protein transmembrane domain-like"/>
    <property type="match status" value="1"/>
</dbReference>
<dbReference type="InterPro" id="IPR036837">
    <property type="entry name" value="Cation_efflux_CTD_sf"/>
</dbReference>
<protein>
    <recommendedName>
        <fullName evidence="13">Cation transporter</fullName>
    </recommendedName>
</protein>
<dbReference type="GO" id="GO:0005886">
    <property type="term" value="C:plasma membrane"/>
    <property type="evidence" value="ECO:0007669"/>
    <property type="project" value="TreeGrafter"/>
</dbReference>
<evidence type="ECO:0000256" key="7">
    <source>
        <dbReference type="ARBA" id="ARBA00023136"/>
    </source>
</evidence>
<evidence type="ECO:0008006" key="13">
    <source>
        <dbReference type="Google" id="ProtNLM"/>
    </source>
</evidence>
<comment type="similarity">
    <text evidence="2">Belongs to the cation diffusion facilitator (CDF) transporter (TC 2.A.4) family. SLC30A subfamily.</text>
</comment>
<evidence type="ECO:0000259" key="9">
    <source>
        <dbReference type="Pfam" id="PF01545"/>
    </source>
</evidence>
<feature type="transmembrane region" description="Helical" evidence="8">
    <location>
        <begin position="113"/>
        <end position="136"/>
    </location>
</feature>
<keyword evidence="3" id="KW-0813">Transport</keyword>
<proteinExistence type="inferred from homology"/>
<evidence type="ECO:0000256" key="5">
    <source>
        <dbReference type="ARBA" id="ARBA00022989"/>
    </source>
</evidence>
<feature type="domain" description="Cation efflux protein cytoplasmic" evidence="10">
    <location>
        <begin position="210"/>
        <end position="284"/>
    </location>
</feature>
<evidence type="ECO:0000256" key="4">
    <source>
        <dbReference type="ARBA" id="ARBA00022692"/>
    </source>
</evidence>
<keyword evidence="6" id="KW-0406">Ion transport</keyword>
<dbReference type="Pfam" id="PF01545">
    <property type="entry name" value="Cation_efflux"/>
    <property type="match status" value="1"/>
</dbReference>
<sequence>MSEHNHEHVTTSKNLVWSIGINTIIVVFEIIFGLISRSFALITDALHNVTDIGSMTLSLWGEKLADKPQTETKTYGYKRAEVIIAFINGGVLLAIVGFVLVEAAIRIFKPEPVSGLTMMIVSGVALLGNGLATYLLQKGSGKNLNLKSAWLHSMQDALFSLGVVVSAAIIYFTGWSWLDPIASIIISVFLLKEIFSILFEAVDMMLDSVPKDVNFSDVKASLAAIPGVIEIDDLHIWQTGSENRFLSAHLIISEDVKSGRIKLLAQVAEIAKEKYNIHHATIQIVSEEEIKKVNLECEHCN</sequence>
<dbReference type="Proteomes" id="UP000228900">
    <property type="component" value="Unassembled WGS sequence"/>
</dbReference>
<keyword evidence="5 8" id="KW-1133">Transmembrane helix</keyword>
<dbReference type="NCBIfam" id="TIGR01297">
    <property type="entry name" value="CDF"/>
    <property type="match status" value="1"/>
</dbReference>
<evidence type="ECO:0000259" key="10">
    <source>
        <dbReference type="Pfam" id="PF16916"/>
    </source>
</evidence>
<evidence type="ECO:0000256" key="2">
    <source>
        <dbReference type="ARBA" id="ARBA00008873"/>
    </source>
</evidence>
<dbReference type="Gene3D" id="1.20.1510.10">
    <property type="entry name" value="Cation efflux protein transmembrane domain"/>
    <property type="match status" value="1"/>
</dbReference>
<feature type="domain" description="Cation efflux protein transmembrane" evidence="9">
    <location>
        <begin position="17"/>
        <end position="206"/>
    </location>
</feature>
<dbReference type="PANTHER" id="PTHR11562">
    <property type="entry name" value="CATION EFFLUX PROTEIN/ ZINC TRANSPORTER"/>
    <property type="match status" value="1"/>
</dbReference>